<sequence length="174" mass="19760">MSKSFYDLLNEQIGHEFAASHQYLSMAIWLDGEDLPQLARYFYRQSLEERGHALMMVQYKLDRGHKVEIPAVPSVKNDFKDVQEIVDLSLAQEKEVTGQIEALFSAARNENYALGEQFILWFLKEQVEEVASMETLVTIVKRANGNLFDIENYVARELDESHGEDSSAPAVAGS</sequence>
<feature type="binding site" evidence="5">
    <location>
        <position position="93"/>
    </location>
    <ligand>
        <name>Fe cation</name>
        <dbReference type="ChEBI" id="CHEBI:24875"/>
        <label>1</label>
    </ligand>
</feature>
<name>A0A2I1VJ00_9MICC</name>
<dbReference type="OMA" id="CEDKGFE"/>
<keyword evidence="1 6" id="KW-0409">Iron storage</keyword>
<dbReference type="GeneID" id="29744303"/>
<evidence type="ECO:0000313" key="11">
    <source>
        <dbReference type="Proteomes" id="UP000216195"/>
    </source>
</evidence>
<dbReference type="InterPro" id="IPR009040">
    <property type="entry name" value="Ferritin-like_diiron"/>
</dbReference>
<dbReference type="InterPro" id="IPR001519">
    <property type="entry name" value="Ferritin"/>
</dbReference>
<dbReference type="GO" id="GO:0008198">
    <property type="term" value="F:ferrous iron binding"/>
    <property type="evidence" value="ECO:0007669"/>
    <property type="project" value="TreeGrafter"/>
</dbReference>
<evidence type="ECO:0000256" key="1">
    <source>
        <dbReference type="ARBA" id="ARBA00022434"/>
    </source>
</evidence>
<dbReference type="InterPro" id="IPR008331">
    <property type="entry name" value="Ferritin_DPS_dom"/>
</dbReference>
<dbReference type="SUPFAM" id="SSF47240">
    <property type="entry name" value="Ferritin-like"/>
    <property type="match status" value="1"/>
</dbReference>
<evidence type="ECO:0000256" key="3">
    <source>
        <dbReference type="ARBA" id="ARBA00023002"/>
    </source>
</evidence>
<evidence type="ECO:0000256" key="5">
    <source>
        <dbReference type="PIRSR" id="PIRSR601519-1"/>
    </source>
</evidence>
<dbReference type="GO" id="GO:0008199">
    <property type="term" value="F:ferric iron binding"/>
    <property type="evidence" value="ECO:0007669"/>
    <property type="project" value="InterPro"/>
</dbReference>
<dbReference type="GO" id="GO:0005829">
    <property type="term" value="C:cytosol"/>
    <property type="evidence" value="ECO:0007669"/>
    <property type="project" value="TreeGrafter"/>
</dbReference>
<evidence type="ECO:0000256" key="4">
    <source>
        <dbReference type="ARBA" id="ARBA00023004"/>
    </source>
</evidence>
<dbReference type="EMBL" id="LR134521">
    <property type="protein sequence ID" value="VEJ30785.1"/>
    <property type="molecule type" value="Genomic_DNA"/>
</dbReference>
<dbReference type="Gene3D" id="1.20.1260.10">
    <property type="match status" value="1"/>
</dbReference>
<dbReference type="Proteomes" id="UP000216195">
    <property type="component" value="Unassembled WGS sequence"/>
</dbReference>
<organism evidence="10 12">
    <name type="scientific">Rothia dentocariosa</name>
    <dbReference type="NCBI Taxonomy" id="2047"/>
    <lineage>
        <taxon>Bacteria</taxon>
        <taxon>Bacillati</taxon>
        <taxon>Actinomycetota</taxon>
        <taxon>Actinomycetes</taxon>
        <taxon>Micrococcales</taxon>
        <taxon>Micrococcaceae</taxon>
        <taxon>Rothia</taxon>
    </lineage>
</organism>
<proteinExistence type="predicted"/>
<gene>
    <name evidence="10" type="primary">bfrB</name>
    <name evidence="9" type="ORF">B8W87_07225</name>
    <name evidence="8" type="ORF">HXO56_02000</name>
    <name evidence="10" type="ORF">NCTC10918_02077</name>
</gene>
<evidence type="ECO:0000313" key="8">
    <source>
        <dbReference type="EMBL" id="MBF1648862.1"/>
    </source>
</evidence>
<dbReference type="GO" id="GO:0004322">
    <property type="term" value="F:ferroxidase activity"/>
    <property type="evidence" value="ECO:0007669"/>
    <property type="project" value="TreeGrafter"/>
</dbReference>
<dbReference type="EMBL" id="JABZXJ010000005">
    <property type="protein sequence ID" value="MBF1648862.1"/>
    <property type="molecule type" value="Genomic_DNA"/>
</dbReference>
<protein>
    <recommendedName>
        <fullName evidence="6">Ferritin</fullName>
    </recommendedName>
</protein>
<feature type="binding site" evidence="5">
    <location>
        <position position="49"/>
    </location>
    <ligand>
        <name>Fe cation</name>
        <dbReference type="ChEBI" id="CHEBI:24875"/>
        <label>1</label>
    </ligand>
</feature>
<dbReference type="InterPro" id="IPR012347">
    <property type="entry name" value="Ferritin-like"/>
</dbReference>
<feature type="domain" description="Ferritin-like diiron" evidence="7">
    <location>
        <begin position="1"/>
        <end position="144"/>
    </location>
</feature>
<evidence type="ECO:0000256" key="6">
    <source>
        <dbReference type="RuleBase" id="RU361145"/>
    </source>
</evidence>
<keyword evidence="4 5" id="KW-0408">Iron</keyword>
<keyword evidence="3 10" id="KW-0560">Oxidoreductase</keyword>
<evidence type="ECO:0000313" key="12">
    <source>
        <dbReference type="Proteomes" id="UP000270988"/>
    </source>
</evidence>
<dbReference type="Proteomes" id="UP000270988">
    <property type="component" value="Chromosome"/>
</dbReference>
<dbReference type="PROSITE" id="PS50905">
    <property type="entry name" value="FERRITIN_LIKE"/>
    <property type="match status" value="1"/>
</dbReference>
<accession>A0A2I1VJ00</accession>
<evidence type="ECO:0000313" key="9">
    <source>
        <dbReference type="EMBL" id="PAK85459.1"/>
    </source>
</evidence>
<feature type="binding site" evidence="5">
    <location>
        <position position="126"/>
    </location>
    <ligand>
        <name>Fe cation</name>
        <dbReference type="ChEBI" id="CHEBI:24875"/>
        <label>1</label>
    </ligand>
</feature>
<evidence type="ECO:0000259" key="7">
    <source>
        <dbReference type="PROSITE" id="PS50905"/>
    </source>
</evidence>
<dbReference type="STRING" id="762948.HMPREF0733_10957"/>
<reference evidence="8" key="3">
    <citation type="submission" date="2020-04" db="EMBL/GenBank/DDBJ databases">
        <title>Deep metagenomics examines the oral microbiome during advanced dental caries in children, revealing novel taxa and co-occurrences with host molecules.</title>
        <authorList>
            <person name="Baker J.L."/>
            <person name="Morton J.T."/>
            <person name="Dinis M."/>
            <person name="Alvarez R."/>
            <person name="Tran N.C."/>
            <person name="Knight R."/>
            <person name="Edlund A."/>
        </authorList>
    </citation>
    <scope>NUCLEOTIDE SEQUENCE</scope>
    <source>
        <strain evidence="8">JCVI_47_bin.4</strain>
    </source>
</reference>
<dbReference type="PANTHER" id="PTHR11431">
    <property type="entry name" value="FERRITIN"/>
    <property type="match status" value="1"/>
</dbReference>
<dbReference type="GO" id="GO:0006879">
    <property type="term" value="P:intracellular iron ion homeostasis"/>
    <property type="evidence" value="ECO:0007669"/>
    <property type="project" value="UniProtKB-KW"/>
</dbReference>
<keyword evidence="2 5" id="KW-0479">Metal-binding</keyword>
<dbReference type="AlphaFoldDB" id="A0A2I1VJ00"/>
<evidence type="ECO:0000256" key="2">
    <source>
        <dbReference type="ARBA" id="ARBA00022723"/>
    </source>
</evidence>
<dbReference type="PANTHER" id="PTHR11431:SF127">
    <property type="entry name" value="BACTERIAL NON-HEME FERRITIN"/>
    <property type="match status" value="1"/>
</dbReference>
<dbReference type="InterPro" id="IPR009078">
    <property type="entry name" value="Ferritin-like_SF"/>
</dbReference>
<reference evidence="10 12" key="2">
    <citation type="submission" date="2018-12" db="EMBL/GenBank/DDBJ databases">
        <authorList>
            <consortium name="Pathogen Informatics"/>
        </authorList>
    </citation>
    <scope>NUCLEOTIDE SEQUENCE [LARGE SCALE GENOMIC DNA]</scope>
    <source>
        <strain evidence="10 12">NCTC10918</strain>
    </source>
</reference>
<dbReference type="InterPro" id="IPR041719">
    <property type="entry name" value="Ferritin_prok"/>
</dbReference>
<dbReference type="CDD" id="cd01055">
    <property type="entry name" value="Nonheme_Ferritin"/>
    <property type="match status" value="1"/>
</dbReference>
<feature type="binding site" evidence="5">
    <location>
        <position position="52"/>
    </location>
    <ligand>
        <name>Fe cation</name>
        <dbReference type="ChEBI" id="CHEBI:24875"/>
        <label>1</label>
    </ligand>
</feature>
<dbReference type="EMBL" id="NCWU01000007">
    <property type="protein sequence ID" value="PAK85459.1"/>
    <property type="molecule type" value="Genomic_DNA"/>
</dbReference>
<feature type="binding site" evidence="5">
    <location>
        <position position="16"/>
    </location>
    <ligand>
        <name>Fe cation</name>
        <dbReference type="ChEBI" id="CHEBI:24875"/>
        <label>1</label>
    </ligand>
</feature>
<evidence type="ECO:0000313" key="10">
    <source>
        <dbReference type="EMBL" id="VEJ30785.1"/>
    </source>
</evidence>
<dbReference type="Proteomes" id="UP000769484">
    <property type="component" value="Unassembled WGS sequence"/>
</dbReference>
<reference evidence="9 11" key="1">
    <citation type="submission" date="2017-04" db="EMBL/GenBank/DDBJ databases">
        <title>Kefir bacterial isolates.</title>
        <authorList>
            <person name="Kim Y."/>
            <person name="Blasche S."/>
            <person name="Patil K.R."/>
        </authorList>
    </citation>
    <scope>NUCLEOTIDE SEQUENCE [LARGE SCALE GENOMIC DNA]</scope>
    <source>
        <strain evidence="9 11">OG2-1</strain>
    </source>
</reference>
<dbReference type="Pfam" id="PF00210">
    <property type="entry name" value="Ferritin"/>
    <property type="match status" value="1"/>
</dbReference>
<accession>A0A5F0MAR1</accession>
<dbReference type="RefSeq" id="WP_013398195.1">
    <property type="nucleotide sequence ID" value="NZ_CABFMC010000007.1"/>
</dbReference>
<dbReference type="GO" id="GO:0006826">
    <property type="term" value="P:iron ion transport"/>
    <property type="evidence" value="ECO:0007669"/>
    <property type="project" value="InterPro"/>
</dbReference>